<feature type="domain" description="Malate synthase G alpha-beta insertion" evidence="1">
    <location>
        <begin position="38"/>
        <end position="104"/>
    </location>
</feature>
<evidence type="ECO:0000313" key="3">
    <source>
        <dbReference type="Proteomes" id="UP000316416"/>
    </source>
</evidence>
<reference evidence="2" key="1">
    <citation type="submission" date="2021-07" db="EMBL/GenBank/DDBJ databases">
        <title>Shewanella sp. YLB-07 whole genome sequence.</title>
        <authorList>
            <person name="Yu L."/>
        </authorList>
    </citation>
    <scope>NUCLEOTIDE SEQUENCE</scope>
    <source>
        <strain evidence="2">YLB-08</strain>
    </source>
</reference>
<gene>
    <name evidence="2" type="ORF">FM038_008160</name>
</gene>
<dbReference type="PANTHER" id="PTHR42739">
    <property type="entry name" value="MALATE SYNTHASE G"/>
    <property type="match status" value="1"/>
</dbReference>
<name>A0ABX6VAA1_9GAMM</name>
<dbReference type="NCBIfam" id="NF006511">
    <property type="entry name" value="PRK08951.1"/>
    <property type="match status" value="1"/>
</dbReference>
<dbReference type="InterPro" id="IPR006253">
    <property type="entry name" value="Malate_synthG"/>
</dbReference>
<dbReference type="SUPFAM" id="SSF51645">
    <property type="entry name" value="Malate synthase G"/>
    <property type="match status" value="1"/>
</dbReference>
<sequence>MDISTTSNEYSEQNFTNLINAGIVNVNKAEVVKKCDTMANAKQFLDSTFPLAKGSHKDVRSYVVYYQQLLMFFADGTHTGLRDSGQFVALNGHKSEPEAILLKNNGTHIELSFDRCGATGIKDHAHIEDIRLEGHEYWISLLNIEQKRGIHSSQGTQMFTAKDGEDYPLKG</sequence>
<evidence type="ECO:0000259" key="1">
    <source>
        <dbReference type="Pfam" id="PF20658"/>
    </source>
</evidence>
<dbReference type="InterPro" id="IPR048357">
    <property type="entry name" value="MSG_insertion"/>
</dbReference>
<evidence type="ECO:0000313" key="2">
    <source>
        <dbReference type="EMBL" id="QPG57415.1"/>
    </source>
</evidence>
<dbReference type="Pfam" id="PF20658">
    <property type="entry name" value="MSG_insertion"/>
    <property type="match status" value="1"/>
</dbReference>
<organism evidence="2 3">
    <name type="scientific">Shewanella eurypsychrophilus</name>
    <dbReference type="NCBI Taxonomy" id="2593656"/>
    <lineage>
        <taxon>Bacteria</taxon>
        <taxon>Pseudomonadati</taxon>
        <taxon>Pseudomonadota</taxon>
        <taxon>Gammaproteobacteria</taxon>
        <taxon>Alteromonadales</taxon>
        <taxon>Shewanellaceae</taxon>
        <taxon>Shewanella</taxon>
    </lineage>
</organism>
<dbReference type="PANTHER" id="PTHR42739:SF1">
    <property type="entry name" value="MALATE SYNTHASE G"/>
    <property type="match status" value="1"/>
</dbReference>
<dbReference type="EMBL" id="CP045503">
    <property type="protein sequence ID" value="QPG57415.1"/>
    <property type="molecule type" value="Genomic_DNA"/>
</dbReference>
<accession>A0ABX6VAA1</accession>
<dbReference type="RefSeq" id="WP_142872776.1">
    <property type="nucleotide sequence ID" value="NZ_CP045503.2"/>
</dbReference>
<dbReference type="Gene3D" id="2.170.170.11">
    <property type="entry name" value="Malate synthase G - maily-beta sub-domain"/>
    <property type="match status" value="1"/>
</dbReference>
<protein>
    <submittedName>
        <fullName evidence="2">Malate synthase</fullName>
    </submittedName>
</protein>
<dbReference type="Proteomes" id="UP000316416">
    <property type="component" value="Chromosome"/>
</dbReference>
<dbReference type="InterPro" id="IPR011076">
    <property type="entry name" value="Malate_synth_sf"/>
</dbReference>
<proteinExistence type="predicted"/>
<keyword evidence="3" id="KW-1185">Reference proteome</keyword>